<protein>
    <submittedName>
        <fullName evidence="1">Uncharacterized protein</fullName>
    </submittedName>
</protein>
<sequence length="253" mass="29086">MKKRLKRYHLLKSEEDLGDGRFEDLVDSAHTPVVLDYSRGDYCSDDEDAVGGPKDPYHLYNSLSIVFPTVETIDMFQLLDSRMSFKSDDTHWSGHSEMWSKMWSEINIKRFLWDCAVAEFFYSFDKGGEVLDMLDAIIKSFEAAKVKRLERGDGEKSASGGGSGDYDGHETNLAEANTIKAILYLKWFKNLEQATLRAHIEHNVKMCMKLVMEQKNTDLGNLVKMYKSMYEVQIQVPKGVVRQDPRAQRDVIY</sequence>
<accession>A0A3S0Z7C7</accession>
<organism evidence="1 2">
    <name type="scientific">Elysia chlorotica</name>
    <name type="common">Eastern emerald elysia</name>
    <name type="synonym">Sea slug</name>
    <dbReference type="NCBI Taxonomy" id="188477"/>
    <lineage>
        <taxon>Eukaryota</taxon>
        <taxon>Metazoa</taxon>
        <taxon>Spiralia</taxon>
        <taxon>Lophotrochozoa</taxon>
        <taxon>Mollusca</taxon>
        <taxon>Gastropoda</taxon>
        <taxon>Heterobranchia</taxon>
        <taxon>Euthyneura</taxon>
        <taxon>Panpulmonata</taxon>
        <taxon>Sacoglossa</taxon>
        <taxon>Placobranchoidea</taxon>
        <taxon>Plakobranchidae</taxon>
        <taxon>Elysia</taxon>
    </lineage>
</organism>
<comment type="caution">
    <text evidence="1">The sequence shown here is derived from an EMBL/GenBank/DDBJ whole genome shotgun (WGS) entry which is preliminary data.</text>
</comment>
<evidence type="ECO:0000313" key="1">
    <source>
        <dbReference type="EMBL" id="RUS68604.1"/>
    </source>
</evidence>
<evidence type="ECO:0000313" key="2">
    <source>
        <dbReference type="Proteomes" id="UP000271974"/>
    </source>
</evidence>
<dbReference type="AlphaFoldDB" id="A0A3S0Z7C7"/>
<keyword evidence="2" id="KW-1185">Reference proteome</keyword>
<reference evidence="1 2" key="1">
    <citation type="submission" date="2019-01" db="EMBL/GenBank/DDBJ databases">
        <title>A draft genome assembly of the solar-powered sea slug Elysia chlorotica.</title>
        <authorList>
            <person name="Cai H."/>
            <person name="Li Q."/>
            <person name="Fang X."/>
            <person name="Li J."/>
            <person name="Curtis N.E."/>
            <person name="Altenburger A."/>
            <person name="Shibata T."/>
            <person name="Feng M."/>
            <person name="Maeda T."/>
            <person name="Schwartz J.A."/>
            <person name="Shigenobu S."/>
            <person name="Lundholm N."/>
            <person name="Nishiyama T."/>
            <person name="Yang H."/>
            <person name="Hasebe M."/>
            <person name="Li S."/>
            <person name="Pierce S.K."/>
            <person name="Wang J."/>
        </authorList>
    </citation>
    <scope>NUCLEOTIDE SEQUENCE [LARGE SCALE GENOMIC DNA]</scope>
    <source>
        <strain evidence="1">EC2010</strain>
        <tissue evidence="1">Whole organism of an adult</tissue>
    </source>
</reference>
<name>A0A3S0Z7C7_ELYCH</name>
<dbReference type="EMBL" id="RQTK01002234">
    <property type="protein sequence ID" value="RUS68604.1"/>
    <property type="molecule type" value="Genomic_DNA"/>
</dbReference>
<dbReference type="Proteomes" id="UP000271974">
    <property type="component" value="Unassembled WGS sequence"/>
</dbReference>
<gene>
    <name evidence="1" type="ORF">EGW08_023633</name>
</gene>
<proteinExistence type="predicted"/>